<evidence type="ECO:0000256" key="7">
    <source>
        <dbReference type="ARBA" id="ARBA00022977"/>
    </source>
</evidence>
<protein>
    <recommendedName>
        <fullName evidence="6 9">Aminopyrimidine aminohydrolase</fullName>
        <ecNumber evidence="5 9">3.5.99.2</ecNumber>
    </recommendedName>
</protein>
<sequence>MSFSASLIAMSNPILGAIVRHPFVRGIAEGNLPKEAAIRYVSQDHPYLETYLRVFAHAAALAPRHEDVADFHGRMALLLGGETEAHDNLLSYAGATAQDVKGWPKLPTLHHYESHLLASAARGDFAELVAAILPCHHVYVEIGQRLEPILEDRPDHPFAAWIRFYADPGMQDATHRLFAMIDREAAHFSPERARRVEAAFVASCHLEYRFFDMAYRGESWLPKEAVQDVSTP</sequence>
<comment type="function">
    <text evidence="9">Catalyzes an amino-pyrimidine hydrolysis reaction at the C5' of the pyrimidine moiety of thiamine compounds, a reaction that is part of a thiamine salvage pathway.</text>
</comment>
<dbReference type="InterPro" id="IPR004305">
    <property type="entry name" value="Thiaminase-2/PQQC"/>
</dbReference>
<dbReference type="Gene3D" id="1.20.910.10">
    <property type="entry name" value="Heme oxygenase-like"/>
    <property type="match status" value="1"/>
</dbReference>
<dbReference type="InterPro" id="IPR016084">
    <property type="entry name" value="Haem_Oase-like_multi-hlx"/>
</dbReference>
<accession>A0ABS0F4T4</accession>
<comment type="caution">
    <text evidence="11">The sequence shown here is derived from an EMBL/GenBank/DDBJ whole genome shotgun (WGS) entry which is preliminary data.</text>
</comment>
<dbReference type="EMBL" id="JADPKZ010000042">
    <property type="protein sequence ID" value="MBF8378315.1"/>
    <property type="molecule type" value="Genomic_DNA"/>
</dbReference>
<dbReference type="InterPro" id="IPR050967">
    <property type="entry name" value="Thiamine_Salvage_TenA"/>
</dbReference>
<dbReference type="SUPFAM" id="SSF48613">
    <property type="entry name" value="Heme oxygenase-like"/>
    <property type="match status" value="1"/>
</dbReference>
<gene>
    <name evidence="11" type="primary">tenA</name>
    <name evidence="11" type="ORF">IW967_10645</name>
</gene>
<dbReference type="InterPro" id="IPR027574">
    <property type="entry name" value="Thiaminase_II"/>
</dbReference>
<keyword evidence="12" id="KW-1185">Reference proteome</keyword>
<dbReference type="PANTHER" id="PTHR43198:SF2">
    <property type="entry name" value="SI:CH1073-67J19.1-RELATED"/>
    <property type="match status" value="1"/>
</dbReference>
<dbReference type="Pfam" id="PF03070">
    <property type="entry name" value="TENA_THI-4"/>
    <property type="match status" value="1"/>
</dbReference>
<evidence type="ECO:0000256" key="1">
    <source>
        <dbReference type="ARBA" id="ARBA00001881"/>
    </source>
</evidence>
<keyword evidence="7 9" id="KW-0784">Thiamine biosynthesis</keyword>
<comment type="pathway">
    <text evidence="2 9">Cofactor biosynthesis; thiamine diphosphate biosynthesis.</text>
</comment>
<dbReference type="RefSeq" id="WP_067850849.1">
    <property type="nucleotide sequence ID" value="NZ_JADPKZ010000042.1"/>
</dbReference>
<name>A0ABS0F4T4_9BACL</name>
<evidence type="ECO:0000256" key="3">
    <source>
        <dbReference type="ARBA" id="ARBA00010264"/>
    </source>
</evidence>
<comment type="catalytic activity">
    <reaction evidence="8 9">
        <text>thiamine + H2O = 5-(2-hydroxyethyl)-4-methylthiazole + 4-amino-5-hydroxymethyl-2-methylpyrimidine + H(+)</text>
        <dbReference type="Rhea" id="RHEA:17509"/>
        <dbReference type="ChEBI" id="CHEBI:15377"/>
        <dbReference type="ChEBI" id="CHEBI:15378"/>
        <dbReference type="ChEBI" id="CHEBI:16892"/>
        <dbReference type="ChEBI" id="CHEBI:17957"/>
        <dbReference type="ChEBI" id="CHEBI:18385"/>
        <dbReference type="EC" id="3.5.99.2"/>
    </reaction>
</comment>
<dbReference type="PANTHER" id="PTHR43198">
    <property type="entry name" value="BIFUNCTIONAL TH2 PROTEIN"/>
    <property type="match status" value="1"/>
</dbReference>
<evidence type="ECO:0000259" key="10">
    <source>
        <dbReference type="Pfam" id="PF03070"/>
    </source>
</evidence>
<comment type="catalytic activity">
    <reaction evidence="1 9">
        <text>4-amino-5-aminomethyl-2-methylpyrimidine + H2O = 4-amino-5-hydroxymethyl-2-methylpyrimidine + NH4(+)</text>
        <dbReference type="Rhea" id="RHEA:31799"/>
        <dbReference type="ChEBI" id="CHEBI:15377"/>
        <dbReference type="ChEBI" id="CHEBI:16892"/>
        <dbReference type="ChEBI" id="CHEBI:28938"/>
        <dbReference type="ChEBI" id="CHEBI:63416"/>
        <dbReference type="EC" id="3.5.99.2"/>
    </reaction>
</comment>
<dbReference type="NCBIfam" id="TIGR04306">
    <property type="entry name" value="salvage_TenA"/>
    <property type="match status" value="1"/>
</dbReference>
<dbReference type="EC" id="3.5.99.2" evidence="5 9"/>
<comment type="similarity">
    <text evidence="3 9">Belongs to the TenA family.</text>
</comment>
<evidence type="ECO:0000256" key="6">
    <source>
        <dbReference type="ARBA" id="ARBA00013647"/>
    </source>
</evidence>
<reference evidence="11 12" key="1">
    <citation type="submission" date="2020-11" db="EMBL/GenBank/DDBJ databases">
        <title>Genomic insight of Alicyclobacillus mali FL 18 reveals a new arsenic-resistant strain, with potential in environmental biotechnology.</title>
        <authorList>
            <person name="Fiorentino G."/>
            <person name="Gallo G."/>
            <person name="Aulitto M."/>
        </authorList>
    </citation>
    <scope>NUCLEOTIDE SEQUENCE [LARGE SCALE GENOMIC DNA]</scope>
    <source>
        <strain evidence="11 12">FL 18</strain>
    </source>
</reference>
<feature type="domain" description="Thiaminase-2/PQQC" evidence="10">
    <location>
        <begin position="13"/>
        <end position="216"/>
    </location>
</feature>
<evidence type="ECO:0000256" key="4">
    <source>
        <dbReference type="ARBA" id="ARBA00011881"/>
    </source>
</evidence>
<evidence type="ECO:0000313" key="11">
    <source>
        <dbReference type="EMBL" id="MBF8378315.1"/>
    </source>
</evidence>
<organism evidence="11 12">
    <name type="scientific">Alicyclobacillus mali</name>
    <name type="common">ex Roth et al. 2021</name>
    <dbReference type="NCBI Taxonomy" id="1123961"/>
    <lineage>
        <taxon>Bacteria</taxon>
        <taxon>Bacillati</taxon>
        <taxon>Bacillota</taxon>
        <taxon>Bacilli</taxon>
        <taxon>Bacillales</taxon>
        <taxon>Alicyclobacillaceae</taxon>
        <taxon>Alicyclobacillus</taxon>
    </lineage>
</organism>
<comment type="subunit">
    <text evidence="4">Homotetramer.</text>
</comment>
<proteinExistence type="inferred from homology"/>
<evidence type="ECO:0000313" key="12">
    <source>
        <dbReference type="Proteomes" id="UP000642910"/>
    </source>
</evidence>
<evidence type="ECO:0000256" key="5">
    <source>
        <dbReference type="ARBA" id="ARBA00012684"/>
    </source>
</evidence>
<dbReference type="Proteomes" id="UP000642910">
    <property type="component" value="Unassembled WGS sequence"/>
</dbReference>
<evidence type="ECO:0000256" key="8">
    <source>
        <dbReference type="ARBA" id="ARBA00048337"/>
    </source>
</evidence>
<dbReference type="CDD" id="cd19360">
    <property type="entry name" value="TenA_C_SaTenA-like"/>
    <property type="match status" value="1"/>
</dbReference>
<keyword evidence="9" id="KW-0378">Hydrolase</keyword>
<evidence type="ECO:0000256" key="2">
    <source>
        <dbReference type="ARBA" id="ARBA00004948"/>
    </source>
</evidence>
<evidence type="ECO:0000256" key="9">
    <source>
        <dbReference type="RuleBase" id="RU363093"/>
    </source>
</evidence>